<gene>
    <name evidence="2" type="ORF">LMG28138_05147</name>
</gene>
<evidence type="ECO:0000313" key="3">
    <source>
        <dbReference type="Proteomes" id="UP000494115"/>
    </source>
</evidence>
<dbReference type="EMBL" id="CADIKM010000047">
    <property type="protein sequence ID" value="CAB3802202.1"/>
    <property type="molecule type" value="Genomic_DNA"/>
</dbReference>
<reference evidence="2 3" key="1">
    <citation type="submission" date="2020-04" db="EMBL/GenBank/DDBJ databases">
        <authorList>
            <person name="De Canck E."/>
        </authorList>
    </citation>
    <scope>NUCLEOTIDE SEQUENCE [LARGE SCALE GENOMIC DNA]</scope>
    <source>
        <strain evidence="2 3">LMG 28138</strain>
    </source>
</reference>
<organism evidence="2 3">
    <name type="scientific">Pararobbsia alpina</name>
    <dbReference type="NCBI Taxonomy" id="621374"/>
    <lineage>
        <taxon>Bacteria</taxon>
        <taxon>Pseudomonadati</taxon>
        <taxon>Pseudomonadota</taxon>
        <taxon>Betaproteobacteria</taxon>
        <taxon>Burkholderiales</taxon>
        <taxon>Burkholderiaceae</taxon>
        <taxon>Pararobbsia</taxon>
    </lineage>
</organism>
<sequence length="145" mass="16548">MEPRLDFYKANPQVIKALLAQEERIGKSGLEKPLTELVRLRASQINGCAFCVDMHTSDARKGGETDRRLATVVVWRETPFFTDRERAALEWTEALTLVSEDHVPDHVWEAVKPHFSAEELVDLTLVIATINSWNRFSIAFRKTPV</sequence>
<dbReference type="PANTHER" id="PTHR34846:SF10">
    <property type="entry name" value="CYTOPLASMIC PROTEIN"/>
    <property type="match status" value="1"/>
</dbReference>
<evidence type="ECO:0000313" key="2">
    <source>
        <dbReference type="EMBL" id="CAB3802202.1"/>
    </source>
</evidence>
<dbReference type="Proteomes" id="UP000494115">
    <property type="component" value="Unassembled WGS sequence"/>
</dbReference>
<dbReference type="AlphaFoldDB" id="A0A6S7BXM2"/>
<dbReference type="Gene3D" id="1.20.1290.10">
    <property type="entry name" value="AhpD-like"/>
    <property type="match status" value="1"/>
</dbReference>
<dbReference type="PANTHER" id="PTHR34846">
    <property type="entry name" value="4-CARBOXYMUCONOLACTONE DECARBOXYLASE FAMILY PROTEIN (AFU_ORTHOLOGUE AFUA_6G11590)"/>
    <property type="match status" value="1"/>
</dbReference>
<protein>
    <recommendedName>
        <fullName evidence="1">Carboxymuconolactone decarboxylase-like domain-containing protein</fullName>
    </recommendedName>
</protein>
<proteinExistence type="predicted"/>
<dbReference type="InterPro" id="IPR004675">
    <property type="entry name" value="AhpD_core"/>
</dbReference>
<dbReference type="InterPro" id="IPR003779">
    <property type="entry name" value="CMD-like"/>
</dbReference>
<dbReference type="NCBIfam" id="TIGR00778">
    <property type="entry name" value="ahpD_dom"/>
    <property type="match status" value="1"/>
</dbReference>
<accession>A0A6S7BXM2</accession>
<dbReference type="InterPro" id="IPR029032">
    <property type="entry name" value="AhpD-like"/>
</dbReference>
<feature type="domain" description="Carboxymuconolactone decarboxylase-like" evidence="1">
    <location>
        <begin position="22"/>
        <end position="94"/>
    </location>
</feature>
<name>A0A6S7BXM2_9BURK</name>
<keyword evidence="3" id="KW-1185">Reference proteome</keyword>
<dbReference type="GO" id="GO:0051920">
    <property type="term" value="F:peroxiredoxin activity"/>
    <property type="evidence" value="ECO:0007669"/>
    <property type="project" value="InterPro"/>
</dbReference>
<dbReference type="Pfam" id="PF02627">
    <property type="entry name" value="CMD"/>
    <property type="match status" value="1"/>
</dbReference>
<evidence type="ECO:0000259" key="1">
    <source>
        <dbReference type="Pfam" id="PF02627"/>
    </source>
</evidence>
<dbReference type="RefSeq" id="WP_175107735.1">
    <property type="nucleotide sequence ID" value="NZ_CADIKM010000047.1"/>
</dbReference>
<dbReference type="SUPFAM" id="SSF69118">
    <property type="entry name" value="AhpD-like"/>
    <property type="match status" value="1"/>
</dbReference>